<feature type="region of interest" description="Disordered" evidence="2">
    <location>
        <begin position="1210"/>
        <end position="1299"/>
    </location>
</feature>
<dbReference type="Proteomes" id="UP000710432">
    <property type="component" value="Unassembled WGS sequence"/>
</dbReference>
<dbReference type="PANTHER" id="PTHR12482:SF3">
    <property type="entry name" value="PROTEIN FAM135B"/>
    <property type="match status" value="1"/>
</dbReference>
<dbReference type="Pfam" id="PF05057">
    <property type="entry name" value="DUF676"/>
    <property type="match status" value="1"/>
</dbReference>
<dbReference type="InterPro" id="IPR029058">
    <property type="entry name" value="AB_hydrolase_fold"/>
</dbReference>
<feature type="compositionally biased region" description="Polar residues" evidence="2">
    <location>
        <begin position="1210"/>
        <end position="1221"/>
    </location>
</feature>
<reference evidence="4" key="1">
    <citation type="submission" date="2020-03" db="EMBL/GenBank/DDBJ databases">
        <title>Studies in the Genomics of Life Span.</title>
        <authorList>
            <person name="Glass D."/>
        </authorList>
    </citation>
    <scope>NUCLEOTIDE SEQUENCE</scope>
    <source>
        <strain evidence="4">LTLLF</strain>
        <tissue evidence="4">Muscle</tissue>
    </source>
</reference>
<dbReference type="InterPro" id="IPR022122">
    <property type="entry name" value="DUF3657"/>
</dbReference>
<feature type="region of interest" description="Disordered" evidence="2">
    <location>
        <begin position="95"/>
        <end position="124"/>
    </location>
</feature>
<feature type="compositionally biased region" description="Gly residues" evidence="2">
    <location>
        <begin position="394"/>
        <end position="403"/>
    </location>
</feature>
<feature type="region of interest" description="Disordered" evidence="2">
    <location>
        <begin position="363"/>
        <end position="433"/>
    </location>
</feature>
<organism evidence="4 5">
    <name type="scientific">Microtus ochrogaster</name>
    <name type="common">Prairie vole</name>
    <dbReference type="NCBI Taxonomy" id="79684"/>
    <lineage>
        <taxon>Eukaryota</taxon>
        <taxon>Metazoa</taxon>
        <taxon>Chordata</taxon>
        <taxon>Craniata</taxon>
        <taxon>Vertebrata</taxon>
        <taxon>Euteleostomi</taxon>
        <taxon>Mammalia</taxon>
        <taxon>Eutheria</taxon>
        <taxon>Euarchontoglires</taxon>
        <taxon>Glires</taxon>
        <taxon>Rodentia</taxon>
        <taxon>Myomorpha</taxon>
        <taxon>Muroidea</taxon>
        <taxon>Cricetidae</taxon>
        <taxon>Arvicolinae</taxon>
        <taxon>Microtus</taxon>
    </lineage>
</organism>
<name>A0A8J6L3J7_MICOH</name>
<dbReference type="InterPro" id="IPR007751">
    <property type="entry name" value="DUF676_lipase-like"/>
</dbReference>
<comment type="similarity">
    <text evidence="1">Belongs to the FAM135 family.</text>
</comment>
<sequence length="1845" mass="202162">MKKDPELSNCQKMPAVRQTVPFHLFLCIRSHTSEPFVWISAAFLRGLILSGVMPNCGQARQESQAWQEQREQEVRRLFFGRVITSSCFFQGFKGHTGDPGPPGLRGEPGNIGPPGREGSPGKDVSWDALTFNARGTRERHLGTLPKVTLDLQDHRVPEDQGAHQVAADHLEPRETLAVQEPQVRRETKEKMAAQDFQVFWVPRGLRMPSSAAPFHSAVDLCGPLERSVVDLFCWSPALFRSSTQTEHGEDAKSGAPGKPGEPGTKGEKGDPGTKGDKGLPGGKGQPGDPGIPGHKGHTGLMGPQGQPGESGPPGPPGPPGQPGFPGLRGESPSIDTLRRLIQEELGKQLEAKLAYLLAQMPPAHMKSSQGRPGPPGPPGKDGLPGRAGPIGEPGRPGQGGLEGPSGPMGPKGERGVKGDPGTPGVGLRGEMGPPGIPAENHWENGSQLTLCLMSTLEELLRTAVVTLEGRYYQIRVTLKVSSRIPHRLSASIVGQSESSSLHSACVHESAVHSRIFQILYRNEEVPVNDAMLFRAHLLLDGERVEDALSEVEFQLKVDLHFTDSEQQLRDVTGTPMISSRTLGLQFHPRRGLHHQVPVMFDYFHLSVISVTIHAALVALQQPLISFTRPGRGTWLGKGGLDAGPEQPTISLENLVFGAGYCKPTSSEGSFYVPSENCIQHAHKRHRDLCLMLLHAYQGLRLYFLVIMRDIPELPTMELEALAVEETLSQLCSELQMLNNPEKIAEQISKDLAWLASHLMALWTQFLDTVTLHSQVTTYLTQEHHTLRVRRFSEAFFYMEHQKLAVLTFQENLIQTHSQLSLDIRNSEYLTSMPPLPAECLDIDGDWNTLPVIFEDRYVDCPVSGHNLSVYPNFDVPVTSPAIMNLKGKEKNLINQKSSLRKDLPLSTTKAPQLGSDEDVIRCPEMEESVSTQNPVDVCSESQVYLTIGEFQNKAVMPEGECWTGPRSDAVRDSDVDIHRKSPGPEDGKTPALTYIDVKSSNKNHPRAEPMLGLNVQHEPRRSQDSYDLVKTLPSKAVAGISQNNAVSLNETAALEFRTLGRGADQEGKPVLLSLKLTPAEPCDSLNTTTHREPSDTTSSLQDHVDEQEDLSVLSGIIKRSASIISDSGIESEPSSVAWSEARSRVLELPSDREVLQQAVRRHAQHRNSLEGGHTESNTSLPSGIQASLTSISSLPFEDEERELALTKLTKSVSAPQISSPEDTAEGADIMKHTGGFSEDLDSSNKDKSSPGHSSPSGDSIAQDVRAGHSLADITLESDRAQGPEYIDIPKGEENQSDPQGPCCLDGTAGNMPSIETKGLNLKIPCSIVLENSRTRSFQRTVVETTKGKPKESSGDKHILPNHSNLEARAVSHNRVPEIRSAAALEAVNLNSTGLRTGPSSVNDTVQLNRRHNASLEVKHETGTVCPTVTHAIASQVSRNQELKAGTSISGSHLNSAEAFTLDSLKAVEVVNLSVSCTATCLPFSSVPKETPARAGLSSKQNLAPITHQPLGSFGVVSTHSSKMEEEVSERMFSFYQAKEKFKKELKIEGFLYSDLSVLASDIPYFPPEEEEENLEDGIHLVVCVHGLDGNSADLRLVKTFIELGLPGGKLDFLMSEKNQMDTFADFDTMTDRLLDEIIQHIQLYNLSISRISFIGHSLGNIIIRSVLTRPRFRYYLNKLHTFLSLSGPHMGTLYNNSTLVSTGLWLMQKLKKSGSLLQLTFRDNADLRKCFLYQLSQKTGLQYFKNVVLVASPQDRYVPFHSARIEMCKTALKDRHTGPVYAEMINNLLGPLVEAKDCTLIRHNVFHALPNTANTLIGRAAHIAVLDSELFLEKFFLVAGLNYFK</sequence>
<dbReference type="InterPro" id="IPR008160">
    <property type="entry name" value="Collagen"/>
</dbReference>
<proteinExistence type="inferred from homology"/>
<feature type="compositionally biased region" description="Basic and acidic residues" evidence="2">
    <location>
        <begin position="1276"/>
        <end position="1293"/>
    </location>
</feature>
<dbReference type="Pfam" id="PF01391">
    <property type="entry name" value="Collagen"/>
    <property type="match status" value="2"/>
</dbReference>
<feature type="domain" description="DUF676" evidence="3">
    <location>
        <begin position="1576"/>
        <end position="1769"/>
    </location>
</feature>
<feature type="region of interest" description="Disordered" evidence="2">
    <location>
        <begin position="243"/>
        <end position="332"/>
    </location>
</feature>
<protein>
    <submittedName>
        <fullName evidence="4">Protein FAM135B</fullName>
    </submittedName>
</protein>
<evidence type="ECO:0000259" key="3">
    <source>
        <dbReference type="Pfam" id="PF05057"/>
    </source>
</evidence>
<dbReference type="FunFam" id="3.40.50.1820:FF:000004">
    <property type="entry name" value="Protein FAM135A isoform a"/>
    <property type="match status" value="1"/>
</dbReference>
<comment type="caution">
    <text evidence="4">The sequence shown here is derived from an EMBL/GenBank/DDBJ whole genome shotgun (WGS) entry which is preliminary data.</text>
</comment>
<evidence type="ECO:0000313" key="4">
    <source>
        <dbReference type="EMBL" id="KAH0518859.1"/>
    </source>
</evidence>
<feature type="compositionally biased region" description="Gly residues" evidence="2">
    <location>
        <begin position="278"/>
        <end position="287"/>
    </location>
</feature>
<dbReference type="InterPro" id="IPR044294">
    <property type="entry name" value="Lipase-like"/>
</dbReference>
<dbReference type="Gene3D" id="1.20.5.320">
    <property type="entry name" value="6-Phosphogluconate Dehydrogenase, domain 3"/>
    <property type="match status" value="1"/>
</dbReference>
<dbReference type="Gene3D" id="3.40.50.1820">
    <property type="entry name" value="alpha/beta hydrolase"/>
    <property type="match status" value="1"/>
</dbReference>
<dbReference type="Pfam" id="PF12394">
    <property type="entry name" value="DUF3657"/>
    <property type="match status" value="1"/>
</dbReference>
<dbReference type="PANTHER" id="PTHR12482">
    <property type="entry name" value="LIPASE ROG1-RELATED-RELATED"/>
    <property type="match status" value="1"/>
</dbReference>
<feature type="compositionally biased region" description="Pro residues" evidence="2">
    <location>
        <begin position="310"/>
        <end position="322"/>
    </location>
</feature>
<dbReference type="EMBL" id="JAATJU010009100">
    <property type="protein sequence ID" value="KAH0518859.1"/>
    <property type="molecule type" value="Genomic_DNA"/>
</dbReference>
<feature type="compositionally biased region" description="Low complexity" evidence="2">
    <location>
        <begin position="1250"/>
        <end position="1259"/>
    </location>
</feature>
<gene>
    <name evidence="4" type="ORF">LTLLF_114450</name>
</gene>
<feature type="region of interest" description="Disordered" evidence="2">
    <location>
        <begin position="1080"/>
        <end position="1105"/>
    </location>
</feature>
<accession>A0A8J6L3J7</accession>
<evidence type="ECO:0000256" key="2">
    <source>
        <dbReference type="SAM" id="MobiDB-lite"/>
    </source>
</evidence>
<feature type="compositionally biased region" description="Polar residues" evidence="2">
    <location>
        <begin position="1174"/>
        <end position="1183"/>
    </location>
</feature>
<evidence type="ECO:0000313" key="5">
    <source>
        <dbReference type="Proteomes" id="UP000710432"/>
    </source>
</evidence>
<feature type="compositionally biased region" description="Basic and acidic residues" evidence="2">
    <location>
        <begin position="264"/>
        <end position="277"/>
    </location>
</feature>
<feature type="region of interest" description="Disordered" evidence="2">
    <location>
        <begin position="1159"/>
        <end position="1183"/>
    </location>
</feature>
<dbReference type="SUPFAM" id="SSF53474">
    <property type="entry name" value="alpha/beta-Hydrolases"/>
    <property type="match status" value="1"/>
</dbReference>
<evidence type="ECO:0000256" key="1">
    <source>
        <dbReference type="ARBA" id="ARBA00007949"/>
    </source>
</evidence>